<dbReference type="Proteomes" id="UP000051494">
    <property type="component" value="Unassembled WGS sequence"/>
</dbReference>
<dbReference type="EMBL" id="LKHV02000001">
    <property type="protein sequence ID" value="MCS5709698.1"/>
    <property type="molecule type" value="Genomic_DNA"/>
</dbReference>
<reference evidence="2" key="3">
    <citation type="submission" date="2021-06" db="EMBL/GenBank/DDBJ databases">
        <title>Genomic Description and Analysis of Intracellular Bacteria, Candidatus Berkiella cookevillensis and Candidatus Berkiella aquae.</title>
        <authorList>
            <person name="Kidane D.T."/>
            <person name="Mehari Y.T."/>
            <person name="Rice F.C."/>
            <person name="Arivett B.A."/>
            <person name="Farone A.L."/>
            <person name="Berk S.G."/>
            <person name="Farone M.B."/>
        </authorList>
    </citation>
    <scope>NUCLEOTIDE SEQUENCE</scope>
    <source>
        <strain evidence="2">CC99</strain>
    </source>
</reference>
<dbReference type="Pfam" id="PF04380">
    <property type="entry name" value="BMFP"/>
    <property type="match status" value="1"/>
</dbReference>
<gene>
    <name evidence="2" type="ORF">CC99x_012400</name>
    <name evidence="1" type="ORF">CC99x_01264</name>
</gene>
<evidence type="ECO:0000313" key="1">
    <source>
        <dbReference type="EMBL" id="KRG18783.1"/>
    </source>
</evidence>
<dbReference type="RefSeq" id="WP_057624371.1">
    <property type="nucleotide sequence ID" value="NZ_LKHV02000001.1"/>
</dbReference>
<proteinExistence type="predicted"/>
<protein>
    <submittedName>
        <fullName evidence="2">Accessory factor UbiK family protein</fullName>
    </submittedName>
    <submittedName>
        <fullName evidence="1">Membrane fusogenic activity</fullName>
    </submittedName>
</protein>
<keyword evidence="3" id="KW-1185">Reference proteome</keyword>
<evidence type="ECO:0000313" key="3">
    <source>
        <dbReference type="Proteomes" id="UP000051494"/>
    </source>
</evidence>
<name>A0A0Q9YE31_9GAMM</name>
<evidence type="ECO:0000313" key="2">
    <source>
        <dbReference type="EMBL" id="MCS5709698.1"/>
    </source>
</evidence>
<dbReference type="EMBL" id="LKHV01000005">
    <property type="protein sequence ID" value="KRG18783.1"/>
    <property type="molecule type" value="Genomic_DNA"/>
</dbReference>
<organism evidence="1">
    <name type="scientific">Candidatus Berkiella cookevillensis</name>
    <dbReference type="NCBI Taxonomy" id="437022"/>
    <lineage>
        <taxon>Bacteria</taxon>
        <taxon>Pseudomonadati</taxon>
        <taxon>Pseudomonadota</taxon>
        <taxon>Gammaproteobacteria</taxon>
        <taxon>Candidatus Berkiellales</taxon>
        <taxon>Candidatus Berkiellaceae</taxon>
        <taxon>Candidatus Berkiella</taxon>
    </lineage>
</organism>
<accession>A0A0Q9YE31</accession>
<dbReference type="InterPro" id="IPR007475">
    <property type="entry name" value="UbiK"/>
</dbReference>
<sequence length="84" mass="9883">MISDLKKNFVEQLMLNVPTSLLSIKNEIEPWIHNFLTDWLAQHDLVTQAEFDLQCQRLNNMQEKFKALQDKITLLETQLKEATP</sequence>
<comment type="caution">
    <text evidence="1">The sequence shown here is derived from an EMBL/GenBank/DDBJ whole genome shotgun (WGS) entry which is preliminary data.</text>
</comment>
<reference evidence="1" key="1">
    <citation type="submission" date="2015-09" db="EMBL/GenBank/DDBJ databases">
        <title>Draft Genome Sequences of Two Novel Amoeba-resistant Intranuclear Bacteria, Candidatus Berkiella cookevillensis and Candidatus Berkiella aquae.</title>
        <authorList>
            <person name="Mehari Y.T."/>
            <person name="Arivett B.A."/>
            <person name="Farone A.L."/>
            <person name="Gunderson J.H."/>
            <person name="Farone M.B."/>
        </authorList>
    </citation>
    <scope>NUCLEOTIDE SEQUENCE [LARGE SCALE GENOMIC DNA]</scope>
    <source>
        <strain evidence="1">CC99</strain>
    </source>
</reference>
<dbReference type="AlphaFoldDB" id="A0A0Q9YE31"/>
<reference evidence="2" key="2">
    <citation type="journal article" date="2016" name="Genome Announc.">
        <title>Draft Genome Sequences of Two Novel Amoeba-Resistant Intranuclear Bacteria, 'Candidatus Berkiella cookevillensis' and 'Candidatus Berkiella aquae'.</title>
        <authorList>
            <person name="Mehari Y.T."/>
            <person name="Arivett B.A."/>
            <person name="Farone A.L."/>
            <person name="Gunderson J.H."/>
            <person name="Farone M.B."/>
        </authorList>
    </citation>
    <scope>NUCLEOTIDE SEQUENCE</scope>
    <source>
        <strain evidence="2">CC99</strain>
    </source>
</reference>